<comment type="subunit">
    <text evidence="4 10">Homodimer.</text>
</comment>
<evidence type="ECO:0000256" key="5">
    <source>
        <dbReference type="ARBA" id="ARBA00022490"/>
    </source>
</evidence>
<evidence type="ECO:0000313" key="13">
    <source>
        <dbReference type="EMBL" id="KIE63738.1"/>
    </source>
</evidence>
<evidence type="ECO:0000256" key="1">
    <source>
        <dbReference type="ARBA" id="ARBA00001933"/>
    </source>
</evidence>
<name>A0A0C1V7B8_9ENTR</name>
<evidence type="ECO:0000256" key="10">
    <source>
        <dbReference type="HAMAP-Rule" id="MF_00051"/>
    </source>
</evidence>
<dbReference type="PROSITE" id="PS00096">
    <property type="entry name" value="SHMT"/>
    <property type="match status" value="1"/>
</dbReference>
<dbReference type="PANTHER" id="PTHR11680:SF50">
    <property type="entry name" value="SERINE HYDROXYMETHYLTRANSFERASE"/>
    <property type="match status" value="1"/>
</dbReference>
<accession>A0A0C1V7B8</accession>
<evidence type="ECO:0000259" key="12">
    <source>
        <dbReference type="Pfam" id="PF00464"/>
    </source>
</evidence>
<feature type="binding site" evidence="10">
    <location>
        <position position="258"/>
    </location>
    <ligand>
        <name>(6S)-5,6,7,8-tetrahydrofolate</name>
        <dbReference type="ChEBI" id="CHEBI:57453"/>
    </ligand>
</feature>
<evidence type="ECO:0000313" key="14">
    <source>
        <dbReference type="Proteomes" id="UP000054529"/>
    </source>
</evidence>
<feature type="site" description="Plays an important role in substrate specificity" evidence="10">
    <location>
        <position position="240"/>
    </location>
</feature>
<dbReference type="InterPro" id="IPR049943">
    <property type="entry name" value="Ser_HO-MeTrfase-like"/>
</dbReference>
<dbReference type="Pfam" id="PF00464">
    <property type="entry name" value="SHMT"/>
    <property type="match status" value="1"/>
</dbReference>
<dbReference type="GO" id="GO:0032259">
    <property type="term" value="P:methylation"/>
    <property type="evidence" value="ECO:0007669"/>
    <property type="project" value="UniProtKB-KW"/>
</dbReference>
<evidence type="ECO:0000256" key="8">
    <source>
        <dbReference type="ARBA" id="ARBA00022679"/>
    </source>
</evidence>
<evidence type="ECO:0000256" key="9">
    <source>
        <dbReference type="ARBA" id="ARBA00022898"/>
    </source>
</evidence>
<dbReference type="PATRIC" id="fig|1401651.3.peg.486"/>
<dbReference type="GO" id="GO:0004372">
    <property type="term" value="F:glycine hydroxymethyltransferase activity"/>
    <property type="evidence" value="ECO:0007669"/>
    <property type="project" value="UniProtKB-UniRule"/>
</dbReference>
<dbReference type="Gene3D" id="3.90.1150.10">
    <property type="entry name" value="Aspartate Aminotransferase, domain 1"/>
    <property type="match status" value="1"/>
</dbReference>
<dbReference type="CDD" id="cd00378">
    <property type="entry name" value="SHMT"/>
    <property type="match status" value="1"/>
</dbReference>
<reference evidence="13 14" key="1">
    <citation type="journal article" date="2014" name="G3 (Bethesda)">
        <title>Genome sequence of Candidatus Riesia pediculischaeffi, endosymbiont of chimpanzee lice, and genomic comparison of recently acquired endosymbionts from human and chimpanzee lice.</title>
        <authorList>
            <person name="Boyd B.M."/>
            <person name="Allen J.M."/>
            <person name="de Crecy-Lagard V."/>
            <person name="Reed D.L."/>
        </authorList>
    </citation>
    <scope>NUCLEOTIDE SEQUENCE [LARGE SCALE GENOMIC DNA]</scope>
    <source>
        <strain evidence="13 14">PTSU</strain>
    </source>
</reference>
<dbReference type="InterPro" id="IPR015424">
    <property type="entry name" value="PyrdxlP-dep_Trfase"/>
</dbReference>
<dbReference type="GO" id="GO:0035999">
    <property type="term" value="P:tetrahydrofolate interconversion"/>
    <property type="evidence" value="ECO:0007669"/>
    <property type="project" value="UniProtKB-UniRule"/>
</dbReference>
<evidence type="ECO:0000256" key="3">
    <source>
        <dbReference type="ARBA" id="ARBA00006376"/>
    </source>
</evidence>
<keyword evidence="6 10" id="KW-0554">One-carbon metabolism</keyword>
<keyword evidence="13" id="KW-0489">Methyltransferase</keyword>
<keyword evidence="8 10" id="KW-0808">Transferase</keyword>
<evidence type="ECO:0000256" key="6">
    <source>
        <dbReference type="ARBA" id="ARBA00022563"/>
    </source>
</evidence>
<comment type="pathway">
    <text evidence="10">One-carbon metabolism; tetrahydrofolate interconversion.</text>
</comment>
<dbReference type="Proteomes" id="UP000054529">
    <property type="component" value="Unassembled WGS sequence"/>
</dbReference>
<comment type="caution">
    <text evidence="13">The sequence shown here is derived from an EMBL/GenBank/DDBJ whole genome shotgun (WGS) entry which is preliminary data.</text>
</comment>
<evidence type="ECO:0000256" key="7">
    <source>
        <dbReference type="ARBA" id="ARBA00022605"/>
    </source>
</evidence>
<gene>
    <name evidence="10" type="primary">glyA</name>
    <name evidence="13" type="ORF">P689_122220</name>
</gene>
<dbReference type="EC" id="2.1.2.1" evidence="10"/>
<evidence type="ECO:0000256" key="4">
    <source>
        <dbReference type="ARBA" id="ARBA00011738"/>
    </source>
</evidence>
<evidence type="ECO:0000256" key="11">
    <source>
        <dbReference type="PIRSR" id="PIRSR000412-50"/>
    </source>
</evidence>
<dbReference type="InterPro" id="IPR015422">
    <property type="entry name" value="PyrdxlP-dep_Trfase_small"/>
</dbReference>
<feature type="modified residue" description="N6-(pyridoxal phosphate)lysine" evidence="10 11">
    <location>
        <position position="241"/>
    </location>
</feature>
<dbReference type="GO" id="GO:0019264">
    <property type="term" value="P:glycine biosynthetic process from serine"/>
    <property type="evidence" value="ECO:0007669"/>
    <property type="project" value="UniProtKB-UniRule"/>
</dbReference>
<comment type="pathway">
    <text evidence="10">Amino-acid biosynthesis; glycine biosynthesis; glycine from L-serine: step 1/1.</text>
</comment>
<evidence type="ECO:0000256" key="2">
    <source>
        <dbReference type="ARBA" id="ARBA00004496"/>
    </source>
</evidence>
<dbReference type="FunFam" id="3.40.640.10:FF:000001">
    <property type="entry name" value="Serine hydroxymethyltransferase"/>
    <property type="match status" value="1"/>
</dbReference>
<dbReference type="GO" id="GO:0008168">
    <property type="term" value="F:methyltransferase activity"/>
    <property type="evidence" value="ECO:0007669"/>
    <property type="project" value="UniProtKB-KW"/>
</dbReference>
<dbReference type="UniPathway" id="UPA00193"/>
<feature type="binding site" evidence="10">
    <location>
        <begin position="137"/>
        <end position="139"/>
    </location>
    <ligand>
        <name>(6S)-5,6,7,8-tetrahydrofolate</name>
        <dbReference type="ChEBI" id="CHEBI:57453"/>
    </ligand>
</feature>
<dbReference type="AlphaFoldDB" id="A0A0C1V7B8"/>
<dbReference type="InterPro" id="IPR015421">
    <property type="entry name" value="PyrdxlP-dep_Trfase_major"/>
</dbReference>
<dbReference type="InterPro" id="IPR019798">
    <property type="entry name" value="Ser_HO-MeTrfase_PLP_BS"/>
</dbReference>
<proteinExistence type="inferred from homology"/>
<feature type="domain" description="Serine hydroxymethyltransferase-like" evidence="12">
    <location>
        <begin position="21"/>
        <end position="398"/>
    </location>
</feature>
<feature type="binding site" evidence="10">
    <location>
        <position position="133"/>
    </location>
    <ligand>
        <name>(6S)-5,6,7,8-tetrahydrofolate</name>
        <dbReference type="ChEBI" id="CHEBI:57453"/>
    </ligand>
</feature>
<comment type="similarity">
    <text evidence="3 10">Belongs to the SHMT family.</text>
</comment>
<organism evidence="13 14">
    <name type="scientific">Candidatus Riesia pediculischaeffi PTSU</name>
    <dbReference type="NCBI Taxonomy" id="1401651"/>
    <lineage>
        <taxon>Bacteria</taxon>
        <taxon>Pseudomonadati</taxon>
        <taxon>Pseudomonadota</taxon>
        <taxon>Gammaproteobacteria</taxon>
        <taxon>Enterobacterales</taxon>
        <taxon>Enterobacteriaceae</taxon>
        <taxon>Candidatus Riesia</taxon>
    </lineage>
</organism>
<dbReference type="Gene3D" id="3.40.640.10">
    <property type="entry name" value="Type I PLP-dependent aspartate aminotransferase-like (Major domain)"/>
    <property type="match status" value="1"/>
</dbReference>
<dbReference type="EMBL" id="AWXV01000004">
    <property type="protein sequence ID" value="KIE63738.1"/>
    <property type="molecule type" value="Genomic_DNA"/>
</dbReference>
<sequence length="439" mass="49850">MSMFYIYYRGTGYFFMKEMIRKYDRKVWNILRKEFDRQEGQIELIASENYASYPVMEAQGSCLTNKYAEGYPRDRYYGGCQYVDLIEELAIERAKKLFKVDFANVQPHSGSQANLAIYMSVLDAGDTILSMRLKDGGHLTHGSPSNFSGKFYNFVHYSTLEDGTINYEEISRKADMYRPKMIIAGFSSYSRTVDWEKMRNIADEFDSYLLADIAHVAGLVAAGIHTNPASYAHFMTATTHKTLGGPRGGLILANGGDEKLYRRINSSVFPGSQGGPLMHVIAGKAIAFKEAMESRFRDYQIQVLKNAKSMVRVFLDNGYRIVSGGTENHLFVLDLQDKCISGKVAELQLGLSDIIVNKNYVPNDPRGPKDTSGIRIGTSAVTRRGFKEEQSKIVSSWICDILDNVQNDKLIREVKNMVLKMTRKFPVYPHRYRDRSEIK</sequence>
<dbReference type="UniPathway" id="UPA00288">
    <property type="reaction ID" value="UER01023"/>
</dbReference>
<keyword evidence="7 10" id="KW-0028">Amino-acid biosynthesis</keyword>
<comment type="function">
    <text evidence="10">Catalyzes the reversible interconversion of serine and glycine with tetrahydrofolate (THF) serving as the one-carbon carrier. This reaction serves as the major source of one-carbon groups required for the biosynthesis of purines, thymidylate, methionine, and other important biomolecules. Also exhibits THF-independent aldolase activity toward beta-hydroxyamino acids, producing glycine and aldehydes, via a retro-aldol mechanism.</text>
</comment>
<keyword evidence="9 10" id="KW-0663">Pyridoxal phosphate</keyword>
<dbReference type="SUPFAM" id="SSF53383">
    <property type="entry name" value="PLP-dependent transferases"/>
    <property type="match status" value="1"/>
</dbReference>
<dbReference type="InterPro" id="IPR039429">
    <property type="entry name" value="SHMT-like_dom"/>
</dbReference>
<comment type="caution">
    <text evidence="10">Lacks conserved residue(s) required for the propagation of feature annotation.</text>
</comment>
<dbReference type="HOGENOM" id="CLU_022477_2_1_6"/>
<dbReference type="HAMAP" id="MF_00051">
    <property type="entry name" value="SHMT"/>
    <property type="match status" value="1"/>
</dbReference>
<dbReference type="InterPro" id="IPR001085">
    <property type="entry name" value="Ser_HO-MeTrfase"/>
</dbReference>
<dbReference type="NCBIfam" id="NF000586">
    <property type="entry name" value="PRK00011.1"/>
    <property type="match status" value="1"/>
</dbReference>
<comment type="cofactor">
    <cofactor evidence="1 10 11">
        <name>pyridoxal 5'-phosphate</name>
        <dbReference type="ChEBI" id="CHEBI:597326"/>
    </cofactor>
</comment>
<dbReference type="GO" id="GO:0030170">
    <property type="term" value="F:pyridoxal phosphate binding"/>
    <property type="evidence" value="ECO:0007669"/>
    <property type="project" value="UniProtKB-UniRule"/>
</dbReference>
<dbReference type="PIRSF" id="PIRSF000412">
    <property type="entry name" value="SHMT"/>
    <property type="match status" value="1"/>
</dbReference>
<protein>
    <recommendedName>
        <fullName evidence="10">Serine hydroxymethyltransferase</fullName>
        <shortName evidence="10">SHMT</shortName>
        <shortName evidence="10">Serine methylase</shortName>
        <ecNumber evidence="10">2.1.2.1</ecNumber>
    </recommendedName>
</protein>
<comment type="subcellular location">
    <subcellularLocation>
        <location evidence="2 10">Cytoplasm</location>
    </subcellularLocation>
</comment>
<dbReference type="PANTHER" id="PTHR11680">
    <property type="entry name" value="SERINE HYDROXYMETHYLTRANSFERASE"/>
    <property type="match status" value="1"/>
</dbReference>
<dbReference type="GO" id="GO:0005829">
    <property type="term" value="C:cytosol"/>
    <property type="evidence" value="ECO:0007669"/>
    <property type="project" value="TreeGrafter"/>
</dbReference>
<comment type="catalytic activity">
    <reaction evidence="10">
        <text>(6R)-5,10-methylene-5,6,7,8-tetrahydrofolate + glycine + H2O = (6S)-5,6,7,8-tetrahydrofolate + L-serine</text>
        <dbReference type="Rhea" id="RHEA:15481"/>
        <dbReference type="ChEBI" id="CHEBI:15377"/>
        <dbReference type="ChEBI" id="CHEBI:15636"/>
        <dbReference type="ChEBI" id="CHEBI:33384"/>
        <dbReference type="ChEBI" id="CHEBI:57305"/>
        <dbReference type="ChEBI" id="CHEBI:57453"/>
        <dbReference type="EC" id="2.1.2.1"/>
    </reaction>
</comment>
<keyword evidence="5 10" id="KW-0963">Cytoplasm</keyword>